<accession>A0A8W8IS49</accession>
<dbReference type="PANTHER" id="PTHR11506:SF35">
    <property type="entry name" value="LYSOSOME-ASSOCIATED MEMBRANE GLYCOPROTEIN 5"/>
    <property type="match status" value="1"/>
</dbReference>
<evidence type="ECO:0000256" key="2">
    <source>
        <dbReference type="ARBA" id="ARBA00022692"/>
    </source>
</evidence>
<keyword evidence="2 7" id="KW-0812">Transmembrane</keyword>
<proteinExistence type="predicted"/>
<name>A0A8W8IS49_MAGGI</name>
<dbReference type="AlphaFoldDB" id="A0A8W8IS49"/>
<evidence type="ECO:0000256" key="1">
    <source>
        <dbReference type="ARBA" id="ARBA00004251"/>
    </source>
</evidence>
<comment type="subcellular location">
    <subcellularLocation>
        <location evidence="1">Cell membrane</location>
        <topology evidence="1">Single-pass type I membrane protein</topology>
    </subcellularLocation>
</comment>
<keyword evidence="3" id="KW-0732">Signal</keyword>
<dbReference type="EnsemblMetazoa" id="G15426.1">
    <property type="protein sequence ID" value="G15426.1:cds"/>
    <property type="gene ID" value="G15426"/>
</dbReference>
<dbReference type="InterPro" id="IPR002000">
    <property type="entry name" value="Lysosome-assoc_membr_glycop"/>
</dbReference>
<evidence type="ECO:0000256" key="3">
    <source>
        <dbReference type="ARBA" id="ARBA00022729"/>
    </source>
</evidence>
<evidence type="ECO:0000313" key="9">
    <source>
        <dbReference type="Proteomes" id="UP000005408"/>
    </source>
</evidence>
<dbReference type="PANTHER" id="PTHR11506">
    <property type="entry name" value="LYSOSOME-ASSOCIATED MEMBRANE GLYCOPROTEIN"/>
    <property type="match status" value="1"/>
</dbReference>
<reference evidence="8" key="1">
    <citation type="submission" date="2022-08" db="UniProtKB">
        <authorList>
            <consortium name="EnsemblMetazoa"/>
        </authorList>
    </citation>
    <scope>IDENTIFICATION</scope>
    <source>
        <strain evidence="8">05x7-T-G4-1.051#20</strain>
    </source>
</reference>
<evidence type="ECO:0000256" key="5">
    <source>
        <dbReference type="ARBA" id="ARBA00023136"/>
    </source>
</evidence>
<protein>
    <submittedName>
        <fullName evidence="8">Uncharacterized protein</fullName>
    </submittedName>
</protein>
<sequence>MGKLLSPANVSYSCYTGDTLIMMTDGSSAGISYHGFISLSQIRVQAFDIKNVKNLSPDEELLSKMVYKTPEYPTLVGTSYGCQPPTTVDVQAKKDTYNCSIPNSTATNLFVSETVTDCPVPTPLPIDYNDHTGIIEGVPIAVFFVIMVLVGIYIYRRRETVVSETVTSCPAPTPLPTDDDDHRGTTVGVVIAVFLVIMVLAGIYIYRRRGKVSYEQVY</sequence>
<feature type="transmembrane region" description="Helical" evidence="7">
    <location>
        <begin position="134"/>
        <end position="155"/>
    </location>
</feature>
<keyword evidence="5 7" id="KW-0472">Membrane</keyword>
<evidence type="ECO:0000256" key="6">
    <source>
        <dbReference type="ARBA" id="ARBA00023180"/>
    </source>
</evidence>
<keyword evidence="9" id="KW-1185">Reference proteome</keyword>
<evidence type="ECO:0000313" key="8">
    <source>
        <dbReference type="EnsemblMetazoa" id="G15426.1:cds"/>
    </source>
</evidence>
<dbReference type="GO" id="GO:0005765">
    <property type="term" value="C:lysosomal membrane"/>
    <property type="evidence" value="ECO:0007669"/>
    <property type="project" value="TreeGrafter"/>
</dbReference>
<evidence type="ECO:0000256" key="4">
    <source>
        <dbReference type="ARBA" id="ARBA00022989"/>
    </source>
</evidence>
<organism evidence="8 9">
    <name type="scientific">Magallana gigas</name>
    <name type="common">Pacific oyster</name>
    <name type="synonym">Crassostrea gigas</name>
    <dbReference type="NCBI Taxonomy" id="29159"/>
    <lineage>
        <taxon>Eukaryota</taxon>
        <taxon>Metazoa</taxon>
        <taxon>Spiralia</taxon>
        <taxon>Lophotrochozoa</taxon>
        <taxon>Mollusca</taxon>
        <taxon>Bivalvia</taxon>
        <taxon>Autobranchia</taxon>
        <taxon>Pteriomorphia</taxon>
        <taxon>Ostreida</taxon>
        <taxon>Ostreoidea</taxon>
        <taxon>Ostreidae</taxon>
        <taxon>Magallana</taxon>
    </lineage>
</organism>
<keyword evidence="6" id="KW-0325">Glycoprotein</keyword>
<evidence type="ECO:0000256" key="7">
    <source>
        <dbReference type="SAM" id="Phobius"/>
    </source>
</evidence>
<dbReference type="Proteomes" id="UP000005408">
    <property type="component" value="Unassembled WGS sequence"/>
</dbReference>
<dbReference type="GO" id="GO:0005886">
    <property type="term" value="C:plasma membrane"/>
    <property type="evidence" value="ECO:0007669"/>
    <property type="project" value="TreeGrafter"/>
</dbReference>
<dbReference type="GO" id="GO:0031902">
    <property type="term" value="C:late endosome membrane"/>
    <property type="evidence" value="ECO:0007669"/>
    <property type="project" value="TreeGrafter"/>
</dbReference>
<keyword evidence="4 7" id="KW-1133">Transmembrane helix</keyword>
<feature type="transmembrane region" description="Helical" evidence="7">
    <location>
        <begin position="185"/>
        <end position="206"/>
    </location>
</feature>
<dbReference type="GO" id="GO:0072594">
    <property type="term" value="P:establishment of protein localization to organelle"/>
    <property type="evidence" value="ECO:0007669"/>
    <property type="project" value="TreeGrafter"/>
</dbReference>